<protein>
    <recommendedName>
        <fullName evidence="1">DUF4062 domain-containing protein</fullName>
    </recommendedName>
</protein>
<evidence type="ECO:0000313" key="3">
    <source>
        <dbReference type="Proteomes" id="UP000216446"/>
    </source>
</evidence>
<dbReference type="InParanoid" id="A0A259TTX3"/>
<dbReference type="Proteomes" id="UP000216446">
    <property type="component" value="Unassembled WGS sequence"/>
</dbReference>
<comment type="caution">
    <text evidence="2">The sequence shown here is derived from an EMBL/GenBank/DDBJ whole genome shotgun (WGS) entry which is preliminary data.</text>
</comment>
<evidence type="ECO:0000259" key="1">
    <source>
        <dbReference type="Pfam" id="PF13271"/>
    </source>
</evidence>
<feature type="domain" description="DUF4062" evidence="1">
    <location>
        <begin position="1"/>
        <end position="85"/>
    </location>
</feature>
<dbReference type="InterPro" id="IPR025139">
    <property type="entry name" value="DUF4062"/>
</dbReference>
<dbReference type="EMBL" id="MQWB01000014">
    <property type="protein sequence ID" value="OZC01191.1"/>
    <property type="molecule type" value="Genomic_DNA"/>
</dbReference>
<evidence type="ECO:0000313" key="2">
    <source>
        <dbReference type="EMBL" id="OZC01191.1"/>
    </source>
</evidence>
<name>A0A259TTX3_9BACT</name>
<reference evidence="2 3" key="1">
    <citation type="submission" date="2016-11" db="EMBL/GenBank/DDBJ databases">
        <title>Study of marine rhodopsin-containing bacteria.</title>
        <authorList>
            <person name="Yoshizawa S."/>
            <person name="Kumagai Y."/>
            <person name="Kogure K."/>
        </authorList>
    </citation>
    <scope>NUCLEOTIDE SEQUENCE [LARGE SCALE GENOMIC DNA]</scope>
    <source>
        <strain evidence="2 3">SG-29</strain>
    </source>
</reference>
<dbReference type="AlphaFoldDB" id="A0A259TTX3"/>
<accession>A0A259TTX3</accession>
<keyword evidence="3" id="KW-1185">Reference proteome</keyword>
<organism evidence="2 3">
    <name type="scientific">Rubricoccus marinus</name>
    <dbReference type="NCBI Taxonomy" id="716817"/>
    <lineage>
        <taxon>Bacteria</taxon>
        <taxon>Pseudomonadati</taxon>
        <taxon>Rhodothermota</taxon>
        <taxon>Rhodothermia</taxon>
        <taxon>Rhodothermales</taxon>
        <taxon>Rubricoccaceae</taxon>
        <taxon>Rubricoccus</taxon>
    </lineage>
</organism>
<gene>
    <name evidence="2" type="ORF">BSZ36_18210</name>
</gene>
<proteinExistence type="predicted"/>
<sequence>MVSSAVFGFEELLDRLYAILDSLGFEVWMSHKGTVPVDSSLSALENCRQVVEACDLFLGIILPRYGSGIERDGGESITHEEIRYAIANEKPRWILAHEHVVVARALLRNLGFGSPEDRQALMARTDDEGKSLFKRKPPLDDLRIIDLYELATRHDVRLEHRRGNWVQTFVTDGDALLFATSQFRRYQEAEAFARGTIGDADTLIDEIDRRSGRDPEGSSETP</sequence>
<dbReference type="Pfam" id="PF13271">
    <property type="entry name" value="DUF4062"/>
    <property type="match status" value="1"/>
</dbReference>